<dbReference type="OrthoDB" id="7868624at2"/>
<organism evidence="2 3">
    <name type="scientific">Boseongicola aestuarii</name>
    <dbReference type="NCBI Taxonomy" id="1470561"/>
    <lineage>
        <taxon>Bacteria</taxon>
        <taxon>Pseudomonadati</taxon>
        <taxon>Pseudomonadota</taxon>
        <taxon>Alphaproteobacteria</taxon>
        <taxon>Rhodobacterales</taxon>
        <taxon>Paracoccaceae</taxon>
        <taxon>Boseongicola</taxon>
    </lineage>
</organism>
<feature type="transmembrane region" description="Helical" evidence="1">
    <location>
        <begin position="68"/>
        <end position="86"/>
    </location>
</feature>
<feature type="transmembrane region" description="Helical" evidence="1">
    <location>
        <begin position="6"/>
        <end position="25"/>
    </location>
</feature>
<sequence>MASGIFILVSAMALLVTDGLTVLVMRDPVAGLARIDHHLEDLPQVMAGRYLTLFVLALGAAIHGDPIVFFGLFVAFAVASAADTFIYARKGKKYGPHLAAGVASVAGAGLSLIAAGAN</sequence>
<evidence type="ECO:0000313" key="2">
    <source>
        <dbReference type="EMBL" id="SMX24329.1"/>
    </source>
</evidence>
<dbReference type="EMBL" id="FXXQ01000008">
    <property type="protein sequence ID" value="SMX24329.1"/>
    <property type="molecule type" value="Genomic_DNA"/>
</dbReference>
<dbReference type="Proteomes" id="UP000201838">
    <property type="component" value="Unassembled WGS sequence"/>
</dbReference>
<name>A0A238J0S3_9RHOB</name>
<gene>
    <name evidence="2" type="ORF">BOA8489_02453</name>
</gene>
<feature type="transmembrane region" description="Helical" evidence="1">
    <location>
        <begin position="46"/>
        <end position="62"/>
    </location>
</feature>
<keyword evidence="3" id="KW-1185">Reference proteome</keyword>
<keyword evidence="1" id="KW-0472">Membrane</keyword>
<keyword evidence="1" id="KW-0812">Transmembrane</keyword>
<dbReference type="RefSeq" id="WP_093974294.1">
    <property type="nucleotide sequence ID" value="NZ_FXXQ01000008.1"/>
</dbReference>
<proteinExistence type="predicted"/>
<protein>
    <submittedName>
        <fullName evidence="2">Uncharacterized protein</fullName>
    </submittedName>
</protein>
<reference evidence="2 3" key="1">
    <citation type="submission" date="2017-05" db="EMBL/GenBank/DDBJ databases">
        <authorList>
            <person name="Song R."/>
            <person name="Chenine A.L."/>
            <person name="Ruprecht R.M."/>
        </authorList>
    </citation>
    <scope>NUCLEOTIDE SEQUENCE [LARGE SCALE GENOMIC DNA]</scope>
    <source>
        <strain evidence="2 3">CECT 8489</strain>
    </source>
</reference>
<keyword evidence="1" id="KW-1133">Transmembrane helix</keyword>
<dbReference type="AlphaFoldDB" id="A0A238J0S3"/>
<evidence type="ECO:0000313" key="3">
    <source>
        <dbReference type="Proteomes" id="UP000201838"/>
    </source>
</evidence>
<feature type="transmembrane region" description="Helical" evidence="1">
    <location>
        <begin position="98"/>
        <end position="117"/>
    </location>
</feature>
<evidence type="ECO:0000256" key="1">
    <source>
        <dbReference type="SAM" id="Phobius"/>
    </source>
</evidence>
<accession>A0A238J0S3</accession>